<comment type="similarity">
    <text evidence="10">Belongs to the MnmA/TRMU family.</text>
</comment>
<proteinExistence type="inferred from homology"/>
<keyword evidence="13" id="KW-0489">Methyltransferase</keyword>
<dbReference type="FunFam" id="2.40.30.10:FF:000023">
    <property type="entry name" value="tRNA-specific 2-thiouridylase MnmA"/>
    <property type="match status" value="1"/>
</dbReference>
<evidence type="ECO:0000256" key="9">
    <source>
        <dbReference type="ARBA" id="ARBA00051542"/>
    </source>
</evidence>
<dbReference type="InterPro" id="IPR004506">
    <property type="entry name" value="MnmA-like"/>
</dbReference>
<dbReference type="Gene3D" id="3.40.50.620">
    <property type="entry name" value="HUPs"/>
    <property type="match status" value="1"/>
</dbReference>
<dbReference type="Pfam" id="PF20258">
    <property type="entry name" value="tRNA_Me_trans_C"/>
    <property type="match status" value="1"/>
</dbReference>
<dbReference type="NCBIfam" id="TIGR00420">
    <property type="entry name" value="trmU"/>
    <property type="match status" value="1"/>
</dbReference>
<evidence type="ECO:0000256" key="5">
    <source>
        <dbReference type="ARBA" id="ARBA00022741"/>
    </source>
</evidence>
<dbReference type="Gene3D" id="2.40.30.10">
    <property type="entry name" value="Translation factors"/>
    <property type="match status" value="1"/>
</dbReference>
<dbReference type="PANTHER" id="PTHR11933:SF5">
    <property type="entry name" value="MITOCHONDRIAL TRNA-SPECIFIC 2-THIOURIDYLASE 1"/>
    <property type="match status" value="1"/>
</dbReference>
<dbReference type="InterPro" id="IPR014729">
    <property type="entry name" value="Rossmann-like_a/b/a_fold"/>
</dbReference>
<feature type="domain" description="tRNA-specific 2-thiouridylase MnmA-like central" evidence="12">
    <location>
        <begin position="221"/>
        <end position="277"/>
    </location>
</feature>
<dbReference type="GO" id="GO:0005524">
    <property type="term" value="F:ATP binding"/>
    <property type="evidence" value="ECO:0007669"/>
    <property type="project" value="UniProtKB-KW"/>
</dbReference>
<dbReference type="InterPro" id="IPR046884">
    <property type="entry name" value="MnmA-like_central"/>
</dbReference>
<feature type="active site" description="Cysteine persulfide intermediate" evidence="10">
    <location>
        <position position="204"/>
    </location>
</feature>
<sequence>MEKANSVLVALSGGVDSSIAAFLLKEKGFEVAGIYFHLIDKEQYPKSLNSNQHDYFNNEERVQIIAQKLNIPLYKVDYREDFRKIIILDFVEQYQKGLTPNPCVYCNEKVKFKLLLEYALKNKIESIATGHYAKVELDRKQNKYLLKRGGDRKKEQSYFLYRLSESILAQCIFPLGNLSKKDTEKIAQEIGLTDYILKESQEICFIPGNDYRHLIAYVGKIKNQAGYFLDSKGNILGKHKGIAYYTIGQRRKIGLSLNSRKYILKINPQDNTVVIGDEMELYRQEFEVTEVNYIYSNPILRPTKLLVQIRYNTPAVWAMVYPNGEKELKVIFDKPQRAITPGQSAVFYDQDVVLGGGIIKPFLIQ</sequence>
<dbReference type="EMBL" id="GU180080">
    <property type="protein sequence ID" value="ADM94954.1"/>
    <property type="molecule type" value="Genomic_DNA"/>
</dbReference>
<feature type="region of interest" description="Interaction with tRNA" evidence="10">
    <location>
        <begin position="154"/>
        <end position="156"/>
    </location>
</feature>
<dbReference type="GO" id="GO:0002143">
    <property type="term" value="P:tRNA wobble position uridine thiolation"/>
    <property type="evidence" value="ECO:0007669"/>
    <property type="project" value="TreeGrafter"/>
</dbReference>
<feature type="site" description="Interaction with tRNA" evidence="10">
    <location>
        <position position="131"/>
    </location>
</feature>
<evidence type="ECO:0000256" key="10">
    <source>
        <dbReference type="HAMAP-Rule" id="MF_00144"/>
    </source>
</evidence>
<evidence type="ECO:0000313" key="13">
    <source>
        <dbReference type="EMBL" id="ADM94954.1"/>
    </source>
</evidence>
<dbReference type="PANTHER" id="PTHR11933">
    <property type="entry name" value="TRNA 5-METHYLAMINOMETHYL-2-THIOURIDYLATE -METHYLTRANSFERASE"/>
    <property type="match status" value="1"/>
</dbReference>
<feature type="domain" description="tRNA-specific 2-thiouridylase MnmA-like C-terminal" evidence="11">
    <location>
        <begin position="284"/>
        <end position="359"/>
    </location>
</feature>
<dbReference type="InterPro" id="IPR046885">
    <property type="entry name" value="MnmA-like_C"/>
</dbReference>
<feature type="site" description="Interaction with tRNA" evidence="10">
    <location>
        <position position="343"/>
    </location>
</feature>
<dbReference type="FunFam" id="2.30.30.280:FF:000001">
    <property type="entry name" value="tRNA-specific 2-thiouridylase MnmA"/>
    <property type="match status" value="1"/>
</dbReference>
<evidence type="ECO:0000256" key="4">
    <source>
        <dbReference type="ARBA" id="ARBA00022694"/>
    </source>
</evidence>
<dbReference type="GO" id="GO:0000049">
    <property type="term" value="F:tRNA binding"/>
    <property type="evidence" value="ECO:0007669"/>
    <property type="project" value="UniProtKB-KW"/>
</dbReference>
<dbReference type="GO" id="GO:0005737">
    <property type="term" value="C:cytoplasm"/>
    <property type="evidence" value="ECO:0007669"/>
    <property type="project" value="UniProtKB-SubCell"/>
</dbReference>
<keyword evidence="5 10" id="KW-0547">Nucleotide-binding</keyword>
<comment type="function">
    <text evidence="10">Catalyzes the 2-thiolation of uridine at the wobble position (U34) of tRNA, leading to the formation of s(2)U34.</text>
</comment>
<organism evidence="13">
    <name type="scientific">uncultured Atribacterota bacterium</name>
    <dbReference type="NCBI Taxonomy" id="263865"/>
    <lineage>
        <taxon>Bacteria</taxon>
        <taxon>Pseudomonadati</taxon>
        <taxon>Atribacterota</taxon>
        <taxon>environmental samples</taxon>
    </lineage>
</organism>
<evidence type="ECO:0000259" key="12">
    <source>
        <dbReference type="Pfam" id="PF20259"/>
    </source>
</evidence>
<dbReference type="EC" id="2.8.1.13" evidence="10"/>
<keyword evidence="3 10" id="KW-0808">Transferase</keyword>
<feature type="region of interest" description="Interaction with tRNA" evidence="10">
    <location>
        <begin position="310"/>
        <end position="311"/>
    </location>
</feature>
<comment type="subcellular location">
    <subcellularLocation>
        <location evidence="10">Cytoplasm</location>
    </subcellularLocation>
</comment>
<feature type="active site" description="Nucleophile" evidence="10">
    <location>
        <position position="106"/>
    </location>
</feature>
<keyword evidence="1 10" id="KW-0963">Cytoplasm</keyword>
<comment type="catalytic activity">
    <reaction evidence="9 10">
        <text>S-sulfanyl-L-cysteinyl-[protein] + uridine(34) in tRNA + AH2 + ATP = 2-thiouridine(34) in tRNA + L-cysteinyl-[protein] + A + AMP + diphosphate + H(+)</text>
        <dbReference type="Rhea" id="RHEA:47032"/>
        <dbReference type="Rhea" id="RHEA-COMP:10131"/>
        <dbReference type="Rhea" id="RHEA-COMP:11726"/>
        <dbReference type="Rhea" id="RHEA-COMP:11727"/>
        <dbReference type="Rhea" id="RHEA-COMP:11728"/>
        <dbReference type="ChEBI" id="CHEBI:13193"/>
        <dbReference type="ChEBI" id="CHEBI:15378"/>
        <dbReference type="ChEBI" id="CHEBI:17499"/>
        <dbReference type="ChEBI" id="CHEBI:29950"/>
        <dbReference type="ChEBI" id="CHEBI:30616"/>
        <dbReference type="ChEBI" id="CHEBI:33019"/>
        <dbReference type="ChEBI" id="CHEBI:61963"/>
        <dbReference type="ChEBI" id="CHEBI:65315"/>
        <dbReference type="ChEBI" id="CHEBI:87170"/>
        <dbReference type="ChEBI" id="CHEBI:456215"/>
        <dbReference type="EC" id="2.8.1.13"/>
    </reaction>
</comment>
<evidence type="ECO:0000256" key="2">
    <source>
        <dbReference type="ARBA" id="ARBA00022555"/>
    </source>
</evidence>
<keyword evidence="2 10" id="KW-0820">tRNA-binding</keyword>
<keyword evidence="4 10" id="KW-0819">tRNA processing</keyword>
<comment type="caution">
    <text evidence="10">Lacks conserved residue(s) required for the propagation of feature annotation.</text>
</comment>
<dbReference type="InterPro" id="IPR023382">
    <property type="entry name" value="MnmA-like_central_sf"/>
</dbReference>
<feature type="binding site" evidence="10">
    <location>
        <position position="36"/>
    </location>
    <ligand>
        <name>ATP</name>
        <dbReference type="ChEBI" id="CHEBI:30616"/>
    </ligand>
</feature>
<dbReference type="GO" id="GO:0032259">
    <property type="term" value="P:methylation"/>
    <property type="evidence" value="ECO:0007669"/>
    <property type="project" value="UniProtKB-KW"/>
</dbReference>
<dbReference type="GO" id="GO:0008168">
    <property type="term" value="F:methyltransferase activity"/>
    <property type="evidence" value="ECO:0007669"/>
    <property type="project" value="UniProtKB-KW"/>
</dbReference>
<dbReference type="Pfam" id="PF03054">
    <property type="entry name" value="tRNA_Me_trans"/>
    <property type="match status" value="1"/>
</dbReference>
<keyword evidence="7 10" id="KW-0694">RNA-binding</keyword>
<keyword evidence="6 10" id="KW-0067">ATP-binding</keyword>
<evidence type="ECO:0000256" key="8">
    <source>
        <dbReference type="ARBA" id="ARBA00023157"/>
    </source>
</evidence>
<feature type="binding site" evidence="10">
    <location>
        <begin position="10"/>
        <end position="17"/>
    </location>
    <ligand>
        <name>ATP</name>
        <dbReference type="ChEBI" id="CHEBI:30616"/>
    </ligand>
</feature>
<protein>
    <recommendedName>
        <fullName evidence="10">tRNA-specific 2-thiouridylase MnmA</fullName>
        <ecNumber evidence="10">2.8.1.13</ecNumber>
    </recommendedName>
</protein>
<dbReference type="Gene3D" id="2.30.30.280">
    <property type="entry name" value="Adenine nucleotide alpha hydrolases-like domains"/>
    <property type="match status" value="1"/>
</dbReference>
<accession>G3BMK4</accession>
<dbReference type="SUPFAM" id="SSF52402">
    <property type="entry name" value="Adenine nucleotide alpha hydrolases-like"/>
    <property type="match status" value="1"/>
</dbReference>
<reference evidence="13" key="1">
    <citation type="submission" date="2009-11" db="EMBL/GenBank/DDBJ databases">
        <title>Microbial diversity profiles of fluids from low-temperature petroleum reservoirs with and without exogenous water perturbation.</title>
        <authorList>
            <person name="Pham V.D."/>
            <person name="Hnatow L.L."/>
            <person name="Zhang S."/>
            <person name="Fallon R.D."/>
            <person name="DeLong E.F."/>
            <person name="Keeler S.J."/>
        </authorList>
    </citation>
    <scope>NUCLEOTIDE SEQUENCE</scope>
</reference>
<feature type="binding site" evidence="10">
    <location>
        <position position="130"/>
    </location>
    <ligand>
        <name>ATP</name>
        <dbReference type="ChEBI" id="CHEBI:30616"/>
    </ligand>
</feature>
<evidence type="ECO:0000256" key="3">
    <source>
        <dbReference type="ARBA" id="ARBA00022679"/>
    </source>
</evidence>
<gene>
    <name evidence="10" type="primary">mnmA</name>
</gene>
<keyword evidence="8" id="KW-1015">Disulfide bond</keyword>
<evidence type="ECO:0000256" key="1">
    <source>
        <dbReference type="ARBA" id="ARBA00022490"/>
    </source>
</evidence>
<evidence type="ECO:0000256" key="6">
    <source>
        <dbReference type="ARBA" id="ARBA00022840"/>
    </source>
</evidence>
<dbReference type="GO" id="GO:0103016">
    <property type="term" value="F:tRNA-uridine 2-sulfurtransferase activity"/>
    <property type="evidence" value="ECO:0007669"/>
    <property type="project" value="UniProtKB-EC"/>
</dbReference>
<evidence type="ECO:0000259" key="11">
    <source>
        <dbReference type="Pfam" id="PF20258"/>
    </source>
</evidence>
<dbReference type="AlphaFoldDB" id="G3BMK4"/>
<name>G3BMK4_9BACT</name>
<evidence type="ECO:0000256" key="7">
    <source>
        <dbReference type="ARBA" id="ARBA00022884"/>
    </source>
</evidence>
<dbReference type="Pfam" id="PF20259">
    <property type="entry name" value="tRNA_Me_trans_M"/>
    <property type="match status" value="1"/>
</dbReference>
<dbReference type="HAMAP" id="MF_00144">
    <property type="entry name" value="tRNA_thiouridyl_MnmA"/>
    <property type="match status" value="1"/>
</dbReference>
<dbReference type="NCBIfam" id="NF001138">
    <property type="entry name" value="PRK00143.1"/>
    <property type="match status" value="1"/>
</dbReference>
<dbReference type="CDD" id="cd01998">
    <property type="entry name" value="MnmA_TRMU-like"/>
    <property type="match status" value="1"/>
</dbReference>